<organism evidence="3 4">
    <name type="scientific">Scytalidium lignicola</name>
    <name type="common">Hyphomycete</name>
    <dbReference type="NCBI Taxonomy" id="5539"/>
    <lineage>
        <taxon>Eukaryota</taxon>
        <taxon>Fungi</taxon>
        <taxon>Dikarya</taxon>
        <taxon>Ascomycota</taxon>
        <taxon>Pezizomycotina</taxon>
        <taxon>Leotiomycetes</taxon>
        <taxon>Leotiomycetes incertae sedis</taxon>
        <taxon>Scytalidium</taxon>
    </lineage>
</organism>
<dbReference type="PANTHER" id="PTHR40466">
    <property type="entry name" value="EXPRESSED PROTEIN"/>
    <property type="match status" value="1"/>
</dbReference>
<sequence>MLGTAARRAIAKDSGSEALKKGAKRDPELYVKKPAPASSSATATAMAIKTLILAAIMSGVFGAAGYYFGMTLPSPPLLNRTGRKPTSATSETKVAVADLPWEKEGATGKYSYHPQANLNNAPKEAPSALHSVVIPNVNLPKELHEKYNKWGKEGY</sequence>
<dbReference type="PANTHER" id="PTHR40466:SF1">
    <property type="entry name" value="FUNGAL PROTEIN"/>
    <property type="match status" value="1"/>
</dbReference>
<proteinExistence type="predicted"/>
<name>A0A3E2GTL8_SCYLI</name>
<evidence type="ECO:0000313" key="3">
    <source>
        <dbReference type="EMBL" id="RFU24372.1"/>
    </source>
</evidence>
<dbReference type="AlphaFoldDB" id="A0A3E2GTL8"/>
<accession>A0A3E2GTL8</accession>
<feature type="non-terminal residue" evidence="3">
    <location>
        <position position="1"/>
    </location>
</feature>
<protein>
    <submittedName>
        <fullName evidence="3">Uncharacterized protein</fullName>
    </submittedName>
</protein>
<feature type="non-terminal residue" evidence="3">
    <location>
        <position position="155"/>
    </location>
</feature>
<dbReference type="InterPro" id="IPR039965">
    <property type="entry name" value="C3H7.08c"/>
</dbReference>
<gene>
    <name evidence="3" type="ORF">B7463_g11959</name>
</gene>
<dbReference type="Proteomes" id="UP000258309">
    <property type="component" value="Unassembled WGS sequence"/>
</dbReference>
<keyword evidence="2" id="KW-1133">Transmembrane helix</keyword>
<evidence type="ECO:0000256" key="2">
    <source>
        <dbReference type="SAM" id="Phobius"/>
    </source>
</evidence>
<feature type="region of interest" description="Disordered" evidence="1">
    <location>
        <begin position="1"/>
        <end position="23"/>
    </location>
</feature>
<keyword evidence="2" id="KW-0812">Transmembrane</keyword>
<keyword evidence="2" id="KW-0472">Membrane</keyword>
<dbReference type="OMA" id="MASMITR"/>
<comment type="caution">
    <text evidence="3">The sequence shown here is derived from an EMBL/GenBank/DDBJ whole genome shotgun (WGS) entry which is preliminary data.</text>
</comment>
<reference evidence="3 4" key="1">
    <citation type="submission" date="2018-05" db="EMBL/GenBank/DDBJ databases">
        <title>Draft genome sequence of Scytalidium lignicola DSM 105466, a ubiquitous saprotrophic fungus.</title>
        <authorList>
            <person name="Buettner E."/>
            <person name="Gebauer A.M."/>
            <person name="Hofrichter M."/>
            <person name="Liers C."/>
            <person name="Kellner H."/>
        </authorList>
    </citation>
    <scope>NUCLEOTIDE SEQUENCE [LARGE SCALE GENOMIC DNA]</scope>
    <source>
        <strain evidence="3 4">DSM 105466</strain>
    </source>
</reference>
<evidence type="ECO:0000256" key="1">
    <source>
        <dbReference type="SAM" id="MobiDB-lite"/>
    </source>
</evidence>
<dbReference type="OrthoDB" id="3141857at2759"/>
<feature type="compositionally biased region" description="Basic and acidic residues" evidence="1">
    <location>
        <begin position="10"/>
        <end position="23"/>
    </location>
</feature>
<keyword evidence="4" id="KW-1185">Reference proteome</keyword>
<feature type="transmembrane region" description="Helical" evidence="2">
    <location>
        <begin position="46"/>
        <end position="68"/>
    </location>
</feature>
<dbReference type="EMBL" id="NCSJ02000456">
    <property type="protein sequence ID" value="RFU24372.1"/>
    <property type="molecule type" value="Genomic_DNA"/>
</dbReference>
<evidence type="ECO:0000313" key="4">
    <source>
        <dbReference type="Proteomes" id="UP000258309"/>
    </source>
</evidence>